<dbReference type="InterPro" id="IPR024983">
    <property type="entry name" value="CHAT_dom"/>
</dbReference>
<dbReference type="SMART" id="SM00028">
    <property type="entry name" value="TPR"/>
    <property type="match status" value="8"/>
</dbReference>
<dbReference type="Proteomes" id="UP000823598">
    <property type="component" value="Unassembled WGS sequence"/>
</dbReference>
<organism evidence="4 5">
    <name type="scientific">Candidatus Limisoma faecipullorum</name>
    <dbReference type="NCBI Taxonomy" id="2840854"/>
    <lineage>
        <taxon>Bacteria</taxon>
        <taxon>Pseudomonadati</taxon>
        <taxon>Bacteroidota</taxon>
        <taxon>Bacteroidia</taxon>
        <taxon>Bacteroidales</taxon>
        <taxon>Candidatus Limisoma</taxon>
    </lineage>
</organism>
<feature type="domain" description="CHAT" evidence="3">
    <location>
        <begin position="664"/>
        <end position="1016"/>
    </location>
</feature>
<protein>
    <submittedName>
        <fullName evidence="4">CHAT domain-containing protein</fullName>
    </submittedName>
</protein>
<sequence>MRNPLLIPAICILAAFIGNIAYPQHQKQTPEETLQETFGNDTISDEMIKLIGLYAAYQYSDSALKCYESGKYQTALNLYDTAAILTEKSIGKETYAYTTIISNIATVNHDAGNYQKAAEFGREALALTEKTYGKETVEYADALNSLAMYEFEYKNVAAALDYGEQATTLLKQTNGDETGLYADALDNYSQYCLYAGYYDKALESGTEAMAIREKIAGKDSKEYAHSLSNIAAIHYETGDYTKAFRFCSEALKIREKVLGKKHPDYATSLNNLSSYYSALGNHPEAERLAKKALEILRQASGRKSAGYATMLNNLATCESYLGNYEEALRYGTEALDIHKSLFGADNAEYATMLNNLSRYHSAIGNNDISLKLDAEALEIVRASLGVNNADYATKLSNLASDNIVAGNYNEAIEQQSKAVETFVNVFGENHPHSIETRENLAIYSAIAGNMEKAEENVIKATQFDKQLVLSTFRDLTSVGRRKFWHARKNWYEIFLPNLTDKIKSDSIVMTAYDGALLSKGILLNSDIEMRKMLLSSNDTAIISLYDEMTSNRNLAARLKEIPQQRHKADSLELSANQKERELTERSKTFGDYTRNLAISWKDVETSLGKGDIAIEFLEITVSPDSSIYAAMTLKKGYESPHLVTVTDKKAVAQLNENLYFSTPALYDMIWKPLEKELEGVENIYFSPAGELHRIAIEYAPVRENAIFNDLYNTYRLSSTRQLAVAEESRITGKAALFGGISYGANIESRSTADRETEITGSMSPIIERGTIIAELPGTEKEVADIDRILKAGQIDARIYTDTIGTESSFKSLSGQNCGIIHIATHGIYGKNEPPRKMPWLMTGDESQYIEDKAMTRSGLLFAGAANAWQKNGTGDDGILTAQEAAMLDLRGLDLCVLSACETGLGEITGEGVFGLQRGFKKAGAKTLLVSLRKVDDNATRLLMTEFYRNYLSGKSKAESLKAAQAHLRNYEPQNNNNSRKETTIAERLSKTRKQATTSIREKPYANPAYWAYFILVDTL</sequence>
<keyword evidence="2" id="KW-0802">TPR repeat</keyword>
<accession>A0A9D9NK85</accession>
<evidence type="ECO:0000259" key="3">
    <source>
        <dbReference type="Pfam" id="PF12770"/>
    </source>
</evidence>
<evidence type="ECO:0000313" key="5">
    <source>
        <dbReference type="Proteomes" id="UP000823598"/>
    </source>
</evidence>
<dbReference type="PANTHER" id="PTHR45641:SF19">
    <property type="entry name" value="NEPHROCYSTIN-3"/>
    <property type="match status" value="1"/>
</dbReference>
<dbReference type="AlphaFoldDB" id="A0A9D9NK85"/>
<reference evidence="4" key="1">
    <citation type="submission" date="2020-10" db="EMBL/GenBank/DDBJ databases">
        <authorList>
            <person name="Gilroy R."/>
        </authorList>
    </citation>
    <scope>NUCLEOTIDE SEQUENCE</scope>
    <source>
        <strain evidence="4">6919</strain>
    </source>
</reference>
<gene>
    <name evidence="4" type="ORF">IAB88_04225</name>
</gene>
<name>A0A9D9NK85_9BACT</name>
<dbReference type="InterPro" id="IPR019734">
    <property type="entry name" value="TPR_rpt"/>
</dbReference>
<dbReference type="SUPFAM" id="SSF48452">
    <property type="entry name" value="TPR-like"/>
    <property type="match status" value="2"/>
</dbReference>
<keyword evidence="1" id="KW-0677">Repeat</keyword>
<evidence type="ECO:0000256" key="1">
    <source>
        <dbReference type="ARBA" id="ARBA00022737"/>
    </source>
</evidence>
<dbReference type="Pfam" id="PF12770">
    <property type="entry name" value="CHAT"/>
    <property type="match status" value="1"/>
</dbReference>
<dbReference type="EMBL" id="JADIMC010000049">
    <property type="protein sequence ID" value="MBO8476178.1"/>
    <property type="molecule type" value="Genomic_DNA"/>
</dbReference>
<proteinExistence type="predicted"/>
<dbReference type="Pfam" id="PF13424">
    <property type="entry name" value="TPR_12"/>
    <property type="match status" value="4"/>
</dbReference>
<dbReference type="InterPro" id="IPR011990">
    <property type="entry name" value="TPR-like_helical_dom_sf"/>
</dbReference>
<dbReference type="PANTHER" id="PTHR45641">
    <property type="entry name" value="TETRATRICOPEPTIDE REPEAT PROTEIN (AFU_ORTHOLOGUE AFUA_6G03870)"/>
    <property type="match status" value="1"/>
</dbReference>
<reference evidence="4" key="2">
    <citation type="journal article" date="2021" name="PeerJ">
        <title>Extensive microbial diversity within the chicken gut microbiome revealed by metagenomics and culture.</title>
        <authorList>
            <person name="Gilroy R."/>
            <person name="Ravi A."/>
            <person name="Getino M."/>
            <person name="Pursley I."/>
            <person name="Horton D.L."/>
            <person name="Alikhan N.F."/>
            <person name="Baker D."/>
            <person name="Gharbi K."/>
            <person name="Hall N."/>
            <person name="Watson M."/>
            <person name="Adriaenssens E.M."/>
            <person name="Foster-Nyarko E."/>
            <person name="Jarju S."/>
            <person name="Secka A."/>
            <person name="Antonio M."/>
            <person name="Oren A."/>
            <person name="Chaudhuri R.R."/>
            <person name="La Ragione R."/>
            <person name="Hildebrand F."/>
            <person name="Pallen M.J."/>
        </authorList>
    </citation>
    <scope>NUCLEOTIDE SEQUENCE</scope>
    <source>
        <strain evidence="4">6919</strain>
    </source>
</reference>
<evidence type="ECO:0000313" key="4">
    <source>
        <dbReference type="EMBL" id="MBO8476178.1"/>
    </source>
</evidence>
<comment type="caution">
    <text evidence="4">The sequence shown here is derived from an EMBL/GenBank/DDBJ whole genome shotgun (WGS) entry which is preliminary data.</text>
</comment>
<dbReference type="Gene3D" id="1.25.40.10">
    <property type="entry name" value="Tetratricopeptide repeat domain"/>
    <property type="match status" value="3"/>
</dbReference>
<evidence type="ECO:0000256" key="2">
    <source>
        <dbReference type="ARBA" id="ARBA00022803"/>
    </source>
</evidence>